<name>A0AAW4FS93_9HYPH</name>
<evidence type="ECO:0000313" key="1">
    <source>
        <dbReference type="EMBL" id="MBM3094140.1"/>
    </source>
</evidence>
<sequence length="61" mass="6774">MNTLSFLSTRHEVDSGDEAYTCSSSPGFAVYEVISTDILTEARSLVQVELNTFSFLRRALP</sequence>
<proteinExistence type="predicted"/>
<evidence type="ECO:0000313" key="2">
    <source>
        <dbReference type="Proteomes" id="UP000744980"/>
    </source>
</evidence>
<gene>
    <name evidence="1" type="ORF">GFB56_25680</name>
</gene>
<dbReference type="Proteomes" id="UP000744980">
    <property type="component" value="Unassembled WGS sequence"/>
</dbReference>
<dbReference type="EMBL" id="WXFA01000022">
    <property type="protein sequence ID" value="MBM3094140.1"/>
    <property type="molecule type" value="Genomic_DNA"/>
</dbReference>
<comment type="caution">
    <text evidence="1">The sequence shown here is derived from an EMBL/GenBank/DDBJ whole genome shotgun (WGS) entry which is preliminary data.</text>
</comment>
<organism evidence="1 2">
    <name type="scientific">Ensifer canadensis</name>
    <dbReference type="NCBI Taxonomy" id="555315"/>
    <lineage>
        <taxon>Bacteria</taxon>
        <taxon>Pseudomonadati</taxon>
        <taxon>Pseudomonadota</taxon>
        <taxon>Alphaproteobacteria</taxon>
        <taxon>Hyphomicrobiales</taxon>
        <taxon>Rhizobiaceae</taxon>
        <taxon>Sinorhizobium/Ensifer group</taxon>
        <taxon>Ensifer</taxon>
    </lineage>
</organism>
<protein>
    <submittedName>
        <fullName evidence="1">Uncharacterized protein</fullName>
    </submittedName>
</protein>
<accession>A0AAW4FS93</accession>
<dbReference type="RefSeq" id="WP_203529021.1">
    <property type="nucleotide sequence ID" value="NZ_CP083371.1"/>
</dbReference>
<dbReference type="AlphaFoldDB" id="A0AAW4FS93"/>
<keyword evidence="2" id="KW-1185">Reference proteome</keyword>
<reference evidence="1 2" key="1">
    <citation type="submission" date="2020-01" db="EMBL/GenBank/DDBJ databases">
        <title>Draft genome assembly of Ensifer adhaerens T173.</title>
        <authorList>
            <person name="Craig J.E."/>
            <person name="Stinchcombe J.R."/>
        </authorList>
    </citation>
    <scope>NUCLEOTIDE SEQUENCE [LARGE SCALE GENOMIC DNA]</scope>
    <source>
        <strain evidence="1 2">T173</strain>
    </source>
</reference>